<feature type="non-terminal residue" evidence="2">
    <location>
        <position position="1"/>
    </location>
</feature>
<feature type="region of interest" description="Disordered" evidence="1">
    <location>
        <begin position="245"/>
        <end position="265"/>
    </location>
</feature>
<comment type="caution">
    <text evidence="2">The sequence shown here is derived from an EMBL/GenBank/DDBJ whole genome shotgun (WGS) entry which is preliminary data.</text>
</comment>
<name>A0A813KUH9_POLGL</name>
<dbReference type="EMBL" id="CAJNNW010032907">
    <property type="protein sequence ID" value="CAE8716103.1"/>
    <property type="molecule type" value="Genomic_DNA"/>
</dbReference>
<proteinExistence type="predicted"/>
<sequence length="265" mass="28493">PLTLARTLTHLRCWAEALDEKVSAVSPLIILEASAQIPDAWLSRSGAGAWATEVLRQTGASAARGDELLLLAASSAGRQSLAAGYALSPHGLRALAEQRQQLWQVSTDADGLLAQLAQGNAAAGSFFQAWRKMRTASFPLLQLPLAGPLSRAAFLSPPAPPALLPGKRREAVKVILISLPHRSDRRVEPLIGGEPALQAMRDAGFDVEVLRASCYCERDALVKHGSLHCYLDGASSVRLSKYEGADAPLSEEEEEQLREAIDRNY</sequence>
<evidence type="ECO:0000313" key="3">
    <source>
        <dbReference type="Proteomes" id="UP000626109"/>
    </source>
</evidence>
<organism evidence="2 3">
    <name type="scientific">Polarella glacialis</name>
    <name type="common">Dinoflagellate</name>
    <dbReference type="NCBI Taxonomy" id="89957"/>
    <lineage>
        <taxon>Eukaryota</taxon>
        <taxon>Sar</taxon>
        <taxon>Alveolata</taxon>
        <taxon>Dinophyceae</taxon>
        <taxon>Suessiales</taxon>
        <taxon>Suessiaceae</taxon>
        <taxon>Polarella</taxon>
    </lineage>
</organism>
<reference evidence="2" key="1">
    <citation type="submission" date="2021-02" db="EMBL/GenBank/DDBJ databases">
        <authorList>
            <person name="Dougan E. K."/>
            <person name="Rhodes N."/>
            <person name="Thang M."/>
            <person name="Chan C."/>
        </authorList>
    </citation>
    <scope>NUCLEOTIDE SEQUENCE</scope>
</reference>
<protein>
    <submittedName>
        <fullName evidence="2">Uncharacterized protein</fullName>
    </submittedName>
</protein>
<feature type="non-terminal residue" evidence="2">
    <location>
        <position position="265"/>
    </location>
</feature>
<gene>
    <name evidence="2" type="ORF">PGLA2088_LOCUS38921</name>
</gene>
<evidence type="ECO:0000256" key="1">
    <source>
        <dbReference type="SAM" id="MobiDB-lite"/>
    </source>
</evidence>
<accession>A0A813KUH9</accession>
<dbReference type="AlphaFoldDB" id="A0A813KUH9"/>
<dbReference type="Proteomes" id="UP000626109">
    <property type="component" value="Unassembled WGS sequence"/>
</dbReference>
<evidence type="ECO:0000313" key="2">
    <source>
        <dbReference type="EMBL" id="CAE8716103.1"/>
    </source>
</evidence>